<keyword evidence="1" id="KW-0378">Hydrolase</keyword>
<dbReference type="NCBIfam" id="TIGR01549">
    <property type="entry name" value="HAD-SF-IA-v1"/>
    <property type="match status" value="1"/>
</dbReference>
<dbReference type="InterPro" id="IPR041492">
    <property type="entry name" value="HAD_2"/>
</dbReference>
<dbReference type="InterPro" id="IPR050155">
    <property type="entry name" value="HAD-like_hydrolase_sf"/>
</dbReference>
<evidence type="ECO:0000313" key="1">
    <source>
        <dbReference type="EMBL" id="KNY28766.1"/>
    </source>
</evidence>
<dbReference type="GO" id="GO:0005829">
    <property type="term" value="C:cytosol"/>
    <property type="evidence" value="ECO:0007669"/>
    <property type="project" value="TreeGrafter"/>
</dbReference>
<dbReference type="PANTHER" id="PTHR43434">
    <property type="entry name" value="PHOSPHOGLYCOLATE PHOSPHATASE"/>
    <property type="match status" value="1"/>
</dbReference>
<dbReference type="InterPro" id="IPR023198">
    <property type="entry name" value="PGP-like_dom2"/>
</dbReference>
<dbReference type="Pfam" id="PF13419">
    <property type="entry name" value="HAD_2"/>
    <property type="match status" value="1"/>
</dbReference>
<proteinExistence type="predicted"/>
<comment type="caution">
    <text evidence="1">The sequence shown here is derived from an EMBL/GenBank/DDBJ whole genome shotgun (WGS) entry which is preliminary data.</text>
</comment>
<dbReference type="eggNOG" id="COG0546">
    <property type="taxonomic scope" value="Bacteria"/>
</dbReference>
<dbReference type="EMBL" id="LGTC01000001">
    <property type="protein sequence ID" value="KNY28766.1"/>
    <property type="molecule type" value="Genomic_DNA"/>
</dbReference>
<dbReference type="SFLD" id="SFLDS00003">
    <property type="entry name" value="Haloacid_Dehalogenase"/>
    <property type="match status" value="1"/>
</dbReference>
<dbReference type="SFLD" id="SFLDG01129">
    <property type="entry name" value="C1.5:_HAD__Beta-PGM__Phosphata"/>
    <property type="match status" value="1"/>
</dbReference>
<reference evidence="2" key="1">
    <citation type="submission" date="2015-07" db="EMBL/GenBank/DDBJ databases">
        <title>Near-Complete Genome Sequence of the Cellulolytic Bacterium Bacteroides (Pseudobacteroides) cellulosolvens ATCC 35603.</title>
        <authorList>
            <person name="Dassa B."/>
            <person name="Utturkar S.M."/>
            <person name="Klingeman D.M."/>
            <person name="Hurt R.A."/>
            <person name="Keller M."/>
            <person name="Xu J."/>
            <person name="Reddy Y.H.K."/>
            <person name="Borovok I."/>
            <person name="Grinberg I.R."/>
            <person name="Lamed R."/>
            <person name="Zhivin O."/>
            <person name="Bayer E.A."/>
            <person name="Brown S.D."/>
        </authorList>
    </citation>
    <scope>NUCLEOTIDE SEQUENCE [LARGE SCALE GENOMIC DNA]</scope>
    <source>
        <strain evidence="2">DSM 2933</strain>
    </source>
</reference>
<gene>
    <name evidence="1" type="ORF">Bccel_4040</name>
</gene>
<sequence length="216" mass="24446">MSYKAVLFDLDGTLLDTIKDISQSMNYAMQKNGLPVYAIEEYKYLVGEGVYNLAKKALPEHLQNEETINCIVAQMKEHYEKHWADNTVLYEGIPELLNYLTSKGYKLSILSNKPHSFTQKIADKLLDKWQFDVIFGERKPIPIKPDPASALEIASIMGVNPQDFLYLGDTSVDMYTANNAGMYAVGVTWGFRKKDELLKSGAKLIINHPMKLSQIC</sequence>
<organism evidence="1 2">
    <name type="scientific">Pseudobacteroides cellulosolvens ATCC 35603 = DSM 2933</name>
    <dbReference type="NCBI Taxonomy" id="398512"/>
    <lineage>
        <taxon>Bacteria</taxon>
        <taxon>Bacillati</taxon>
        <taxon>Bacillota</taxon>
        <taxon>Clostridia</taxon>
        <taxon>Eubacteriales</taxon>
        <taxon>Oscillospiraceae</taxon>
        <taxon>Pseudobacteroides</taxon>
    </lineage>
</organism>
<dbReference type="Proteomes" id="UP000036923">
    <property type="component" value="Unassembled WGS sequence"/>
</dbReference>
<dbReference type="InterPro" id="IPR006439">
    <property type="entry name" value="HAD-SF_hydro_IA"/>
</dbReference>
<dbReference type="GO" id="GO:0006281">
    <property type="term" value="P:DNA repair"/>
    <property type="evidence" value="ECO:0007669"/>
    <property type="project" value="TreeGrafter"/>
</dbReference>
<protein>
    <submittedName>
        <fullName evidence="1">HAD-superfamily hydrolase, subfamily IA, variant 1</fullName>
        <ecNumber evidence="1">3.1.3.18</ecNumber>
    </submittedName>
</protein>
<dbReference type="GO" id="GO:0008967">
    <property type="term" value="F:phosphoglycolate phosphatase activity"/>
    <property type="evidence" value="ECO:0007669"/>
    <property type="project" value="UniProtKB-EC"/>
</dbReference>
<dbReference type="SFLD" id="SFLDG01135">
    <property type="entry name" value="C1.5.6:_HAD__Beta-PGM__Phospha"/>
    <property type="match status" value="1"/>
</dbReference>
<dbReference type="Gene3D" id="3.40.50.1000">
    <property type="entry name" value="HAD superfamily/HAD-like"/>
    <property type="match status" value="1"/>
</dbReference>
<dbReference type="OrthoDB" id="9807630at2"/>
<dbReference type="AlphaFoldDB" id="A0A0L6JSG3"/>
<dbReference type="InterPro" id="IPR023214">
    <property type="entry name" value="HAD_sf"/>
</dbReference>
<dbReference type="RefSeq" id="WP_036936279.1">
    <property type="nucleotide sequence ID" value="NZ_JQKC01000002.1"/>
</dbReference>
<dbReference type="SUPFAM" id="SSF56784">
    <property type="entry name" value="HAD-like"/>
    <property type="match status" value="1"/>
</dbReference>
<dbReference type="STRING" id="398512.Bccel_4040"/>
<dbReference type="Gene3D" id="1.10.150.240">
    <property type="entry name" value="Putative phosphatase, domain 2"/>
    <property type="match status" value="1"/>
</dbReference>
<dbReference type="EC" id="3.1.3.18" evidence="1"/>
<dbReference type="PANTHER" id="PTHR43434:SF1">
    <property type="entry name" value="PHOSPHOGLYCOLATE PHOSPHATASE"/>
    <property type="match status" value="1"/>
</dbReference>
<evidence type="ECO:0000313" key="2">
    <source>
        <dbReference type="Proteomes" id="UP000036923"/>
    </source>
</evidence>
<dbReference type="InterPro" id="IPR036412">
    <property type="entry name" value="HAD-like_sf"/>
</dbReference>
<accession>A0A0L6JSG3</accession>
<name>A0A0L6JSG3_9FIRM</name>
<keyword evidence="2" id="KW-1185">Reference proteome</keyword>